<proteinExistence type="predicted"/>
<dbReference type="PANTHER" id="PTHR12736:SF7">
    <property type="entry name" value="LANC-LIKE PROTEIN 3"/>
    <property type="match status" value="1"/>
</dbReference>
<dbReference type="GO" id="GO:0046872">
    <property type="term" value="F:metal ion binding"/>
    <property type="evidence" value="ECO:0007669"/>
    <property type="project" value="UniProtKB-KW"/>
</dbReference>
<feature type="binding site" evidence="1">
    <location>
        <position position="349"/>
    </location>
    <ligand>
        <name>Zn(2+)</name>
        <dbReference type="ChEBI" id="CHEBI:29105"/>
    </ligand>
</feature>
<dbReference type="Gene3D" id="1.50.10.10">
    <property type="match status" value="1"/>
</dbReference>
<feature type="binding site" evidence="1">
    <location>
        <position position="303"/>
    </location>
    <ligand>
        <name>Zn(2+)</name>
        <dbReference type="ChEBI" id="CHEBI:29105"/>
    </ligand>
</feature>
<name>A0A6B2L3Y2_9EUKA</name>
<dbReference type="PRINTS" id="PR01950">
    <property type="entry name" value="LANCSUPER"/>
</dbReference>
<dbReference type="EMBL" id="GIBP01002784">
    <property type="protein sequence ID" value="NDV31753.1"/>
    <property type="molecule type" value="Transcribed_RNA"/>
</dbReference>
<keyword evidence="1" id="KW-0479">Metal-binding</keyword>
<dbReference type="AlphaFoldDB" id="A0A6B2L3Y2"/>
<dbReference type="InterPro" id="IPR007822">
    <property type="entry name" value="LANC-like"/>
</dbReference>
<dbReference type="GO" id="GO:0005975">
    <property type="term" value="P:carbohydrate metabolic process"/>
    <property type="evidence" value="ECO:0007669"/>
    <property type="project" value="InterPro"/>
</dbReference>
<reference evidence="2" key="1">
    <citation type="journal article" date="2020" name="J. Eukaryot. Microbiol.">
        <title>De novo Sequencing, Assembly and Annotation of the Transcriptome for the Free-Living Testate Amoeba Arcella intermedia.</title>
        <authorList>
            <person name="Ribeiro G.M."/>
            <person name="Porfirio-Sousa A.L."/>
            <person name="Maurer-Alcala X.X."/>
            <person name="Katz L.A."/>
            <person name="Lahr D.J.G."/>
        </authorList>
    </citation>
    <scope>NUCLEOTIDE SEQUENCE</scope>
</reference>
<dbReference type="PANTHER" id="PTHR12736">
    <property type="entry name" value="LANC-LIKE PROTEIN"/>
    <property type="match status" value="1"/>
</dbReference>
<evidence type="ECO:0000256" key="1">
    <source>
        <dbReference type="PIRSR" id="PIRSR607822-1"/>
    </source>
</evidence>
<dbReference type="SMART" id="SM01260">
    <property type="entry name" value="LANC_like"/>
    <property type="match status" value="1"/>
</dbReference>
<dbReference type="GO" id="GO:0031179">
    <property type="term" value="P:peptide modification"/>
    <property type="evidence" value="ECO:0007669"/>
    <property type="project" value="InterPro"/>
</dbReference>
<protein>
    <submittedName>
        <fullName evidence="2">Uncharacterized protein</fullName>
    </submittedName>
</protein>
<keyword evidence="1" id="KW-0862">Zinc</keyword>
<feature type="binding site" evidence="1">
    <location>
        <position position="350"/>
    </location>
    <ligand>
        <name>Zn(2+)</name>
        <dbReference type="ChEBI" id="CHEBI:29105"/>
    </ligand>
</feature>
<accession>A0A6B2L3Y2</accession>
<dbReference type="InterPro" id="IPR012341">
    <property type="entry name" value="6hp_glycosidase-like_sf"/>
</dbReference>
<dbReference type="GO" id="GO:0005886">
    <property type="term" value="C:plasma membrane"/>
    <property type="evidence" value="ECO:0007669"/>
    <property type="project" value="TreeGrafter"/>
</dbReference>
<dbReference type="CDD" id="cd04794">
    <property type="entry name" value="euk_LANCL"/>
    <property type="match status" value="1"/>
</dbReference>
<dbReference type="SUPFAM" id="SSF158745">
    <property type="entry name" value="LanC-like"/>
    <property type="match status" value="1"/>
</dbReference>
<evidence type="ECO:0000313" key="2">
    <source>
        <dbReference type="EMBL" id="NDV31753.1"/>
    </source>
</evidence>
<dbReference type="Pfam" id="PF05147">
    <property type="entry name" value="LANC_like"/>
    <property type="match status" value="1"/>
</dbReference>
<organism evidence="2">
    <name type="scientific">Arcella intermedia</name>
    <dbReference type="NCBI Taxonomy" id="1963864"/>
    <lineage>
        <taxon>Eukaryota</taxon>
        <taxon>Amoebozoa</taxon>
        <taxon>Tubulinea</taxon>
        <taxon>Elardia</taxon>
        <taxon>Arcellinida</taxon>
        <taxon>Sphaerothecina</taxon>
        <taxon>Arcellidae</taxon>
        <taxon>Arcella</taxon>
    </lineage>
</organism>
<sequence>MENLGERKEDGFPEVFSTGPLCPQHVGPPCPRFYNNTMRDYVAGDNVTLSDDLRATMTQYLKLYVSLLTQNYLPSNNSLGPGVMVGTSGQAILFLRLYLNFGNKDYLDLARQYLEASLKYTAPTPKSQVGFLESYTGTYTIAAIIYNELGNTAESQQYVDLMKTAIVEGLQCTDDTFDTGRAGLLMAARMLNTYFGSPVIPQSDILTMAHQILDNGIKTGNGKYLVWKNQVFPDIIFWGQGHGSTGVLTQFLQMPELLANETAAYHIKMTLDYYLTIQYPDGNFPTPLDPPYPDQPDELVQWCHGAPGFMPVLTLGYLAFGKEAYLNSAARAADHVWTEGILTKGLMLCHGVSGNTYMFLFMYEKTKDPKYLYRAIKFQEFALNTPVMVDPSIMRVPDPSPYMFFDGSYSGAVVLWSDMLTGKSYHMPGFDAYP</sequence>